<dbReference type="OrthoDB" id="10040705at2759"/>
<evidence type="ECO:0000313" key="2">
    <source>
        <dbReference type="EMBL" id="CAF0841183.1"/>
    </source>
</evidence>
<sequence length="176" mass="20409">MGSTCSGNIDNEQSMSYLKNKPKISLAEQSTQSQSDNFSRTNTHTYAPEDILDDDFEAEIIKAAAECMASMSIDFYDEHNPTIDDMYRSTSEPYRIRRNSDYPDKNEMIINETNHRKATYNEVKQQLCDRINERIKASFELQTADWEPSSREMAHSFIIEFIANLVDEKMNHSKLK</sequence>
<protein>
    <submittedName>
        <fullName evidence="3">Uncharacterized protein</fullName>
    </submittedName>
</protein>
<name>A0A813X0T3_9BILA</name>
<dbReference type="EMBL" id="CAJNOT010000150">
    <property type="protein sequence ID" value="CAF0866122.1"/>
    <property type="molecule type" value="Genomic_DNA"/>
</dbReference>
<comment type="caution">
    <text evidence="3">The sequence shown here is derived from an EMBL/GenBank/DDBJ whole genome shotgun (WGS) entry which is preliminary data.</text>
</comment>
<organism evidence="3 4">
    <name type="scientific">Rotaria sordida</name>
    <dbReference type="NCBI Taxonomy" id="392033"/>
    <lineage>
        <taxon>Eukaryota</taxon>
        <taxon>Metazoa</taxon>
        <taxon>Spiralia</taxon>
        <taxon>Gnathifera</taxon>
        <taxon>Rotifera</taxon>
        <taxon>Eurotatoria</taxon>
        <taxon>Bdelloidea</taxon>
        <taxon>Philodinida</taxon>
        <taxon>Philodinidae</taxon>
        <taxon>Rotaria</taxon>
    </lineage>
</organism>
<evidence type="ECO:0000256" key="1">
    <source>
        <dbReference type="SAM" id="MobiDB-lite"/>
    </source>
</evidence>
<reference evidence="3" key="1">
    <citation type="submission" date="2021-02" db="EMBL/GenBank/DDBJ databases">
        <authorList>
            <person name="Nowell W R."/>
        </authorList>
    </citation>
    <scope>NUCLEOTIDE SEQUENCE</scope>
</reference>
<dbReference type="Proteomes" id="UP000663882">
    <property type="component" value="Unassembled WGS sequence"/>
</dbReference>
<proteinExistence type="predicted"/>
<evidence type="ECO:0000313" key="3">
    <source>
        <dbReference type="EMBL" id="CAF0866122.1"/>
    </source>
</evidence>
<feature type="region of interest" description="Disordered" evidence="1">
    <location>
        <begin position="25"/>
        <end position="50"/>
    </location>
</feature>
<gene>
    <name evidence="2" type="ORF">RFH988_LOCUS5954</name>
    <name evidence="3" type="ORF">ZHD862_LOCUS5639</name>
</gene>
<dbReference type="AlphaFoldDB" id="A0A813X0T3"/>
<evidence type="ECO:0000313" key="4">
    <source>
        <dbReference type="Proteomes" id="UP000663864"/>
    </source>
</evidence>
<feature type="compositionally biased region" description="Polar residues" evidence="1">
    <location>
        <begin position="27"/>
        <end position="45"/>
    </location>
</feature>
<dbReference type="Proteomes" id="UP000663864">
    <property type="component" value="Unassembled WGS sequence"/>
</dbReference>
<dbReference type="EMBL" id="CAJNOO010000173">
    <property type="protein sequence ID" value="CAF0841183.1"/>
    <property type="molecule type" value="Genomic_DNA"/>
</dbReference>
<accession>A0A813X0T3</accession>